<dbReference type="InterPro" id="IPR029021">
    <property type="entry name" value="Prot-tyrosine_phosphatase-like"/>
</dbReference>
<dbReference type="Proteomes" id="UP000462621">
    <property type="component" value="Unassembled WGS sequence"/>
</dbReference>
<dbReference type="Gene3D" id="3.90.190.10">
    <property type="entry name" value="Protein tyrosine phosphatase superfamily"/>
    <property type="match status" value="1"/>
</dbReference>
<accession>A0A7X4LPZ4</accession>
<dbReference type="InterPro" id="IPR055214">
    <property type="entry name" value="PTP-NADK"/>
</dbReference>
<evidence type="ECO:0000313" key="2">
    <source>
        <dbReference type="EMBL" id="MZI95765.1"/>
    </source>
</evidence>
<evidence type="ECO:0000259" key="1">
    <source>
        <dbReference type="Pfam" id="PF22741"/>
    </source>
</evidence>
<keyword evidence="3" id="KW-1185">Reference proteome</keyword>
<evidence type="ECO:0000313" key="3">
    <source>
        <dbReference type="Proteomes" id="UP000462621"/>
    </source>
</evidence>
<proteinExistence type="predicted"/>
<protein>
    <submittedName>
        <fullName evidence="2">Phosphatase</fullName>
    </submittedName>
</protein>
<dbReference type="Pfam" id="PF22741">
    <property type="entry name" value="PTP-NADK"/>
    <property type="match status" value="1"/>
</dbReference>
<name>A0A7X4LPZ4_9VIBR</name>
<dbReference type="CDD" id="cd14503">
    <property type="entry name" value="PTP-bact"/>
    <property type="match status" value="1"/>
</dbReference>
<dbReference type="SUPFAM" id="SSF52799">
    <property type="entry name" value="(Phosphotyrosine protein) phosphatases II"/>
    <property type="match status" value="1"/>
</dbReference>
<comment type="caution">
    <text evidence="2">The sequence shown here is derived from an EMBL/GenBank/DDBJ whole genome shotgun (WGS) entry which is preliminary data.</text>
</comment>
<organism evidence="2 3">
    <name type="scientific">Vibrio eleionomae</name>
    <dbReference type="NCBI Taxonomy" id="2653505"/>
    <lineage>
        <taxon>Bacteria</taxon>
        <taxon>Pseudomonadati</taxon>
        <taxon>Pseudomonadota</taxon>
        <taxon>Gammaproteobacteria</taxon>
        <taxon>Vibrionales</taxon>
        <taxon>Vibrionaceae</taxon>
        <taxon>Vibrio</taxon>
    </lineage>
</organism>
<gene>
    <name evidence="2" type="ORF">F9817_21510</name>
</gene>
<reference evidence="2 3" key="1">
    <citation type="submission" date="2019-10" db="EMBL/GenBank/DDBJ databases">
        <title>Vibrio sp. nov. isolated from a shrimp pond.</title>
        <authorList>
            <person name="Gomez-Gil B."/>
            <person name="Enciso-Ibarra J."/>
            <person name="Enciso-Ibarra K."/>
            <person name="Bolan-Mejia C."/>
        </authorList>
    </citation>
    <scope>NUCLEOTIDE SEQUENCE [LARGE SCALE GENOMIC DNA]</scope>
    <source>
        <strain evidence="2 3">CAIM 722</strain>
    </source>
</reference>
<dbReference type="EMBL" id="WEKT01000070">
    <property type="protein sequence ID" value="MZI95765.1"/>
    <property type="molecule type" value="Genomic_DNA"/>
</dbReference>
<sequence length="167" mass="19267">MQTMNERSFLVEITRKRMESIKNFVQLTSTVATGGQPKRHEFGQIAAAGYRYVINLGMPDHPQAIAEEDKVLASLDITYIHIPVRFDEPTKEQVRLFCNVMAALKGQKVFVHCIMNYRVAAFMYHYLSKVEKQDDEQAKSSMFKSWNLDAVWQDVMTWTASDIGLRQ</sequence>
<dbReference type="AlphaFoldDB" id="A0A7X4LPZ4"/>
<feature type="domain" description="DSP-PTPase phosphatase fused to NAD+ Kinase" evidence="1">
    <location>
        <begin position="29"/>
        <end position="137"/>
    </location>
</feature>